<feature type="short sequence motif" description="HXTX 2" evidence="2">
    <location>
        <begin position="128"/>
        <end position="131"/>
    </location>
</feature>
<dbReference type="RefSeq" id="WP_310469915.1">
    <property type="nucleotide sequence ID" value="NZ_CP136522.1"/>
</dbReference>
<evidence type="ECO:0000313" key="5">
    <source>
        <dbReference type="Proteomes" id="UP001529491"/>
    </source>
</evidence>
<sequence>MPKKTDNTVKRVFLGFSLTPQQTAQVQAIQQQLPKSVRLVPARNLHVTLAFLGQVNSSTLDALILAVDALEKPGFAVSLDLVEHWQQPKILCLKGQASDPSLISLANAGQLLAKQLRLHQSEHEFTPHITLSRKAKMAVHNLSYVPLIMQPTALHLFESFSGNNGVEYPILHSWQLN</sequence>
<dbReference type="Pfam" id="PF02834">
    <property type="entry name" value="LigT_PEase"/>
    <property type="match status" value="1"/>
</dbReference>
<feature type="domain" description="Phosphoesterase HXTX" evidence="3">
    <location>
        <begin position="20"/>
        <end position="87"/>
    </location>
</feature>
<dbReference type="InterPro" id="IPR014051">
    <property type="entry name" value="Phosphoesterase_HXTX"/>
</dbReference>
<evidence type="ECO:0000259" key="3">
    <source>
        <dbReference type="Pfam" id="PF02834"/>
    </source>
</evidence>
<dbReference type="PANTHER" id="PTHR35561">
    <property type="entry name" value="RNA 2',3'-CYCLIC PHOSPHODIESTERASE"/>
    <property type="match status" value="1"/>
</dbReference>
<dbReference type="PANTHER" id="PTHR35561:SF1">
    <property type="entry name" value="RNA 2',3'-CYCLIC PHOSPHODIESTERASE"/>
    <property type="match status" value="1"/>
</dbReference>
<dbReference type="Gene3D" id="3.90.1140.10">
    <property type="entry name" value="Cyclic phosphodiesterase"/>
    <property type="match status" value="1"/>
</dbReference>
<keyword evidence="1 2" id="KW-0378">Hydrolase</keyword>
<dbReference type="InterPro" id="IPR009097">
    <property type="entry name" value="Cyclic_Pdiesterase"/>
</dbReference>
<proteinExistence type="inferred from homology"/>
<dbReference type="EC" id="3.1.4.58" evidence="2"/>
<comment type="function">
    <text evidence="2">Hydrolyzes RNA 2',3'-cyclic phosphodiester to an RNA 2'-phosphomonoester.</text>
</comment>
<dbReference type="NCBIfam" id="TIGR02258">
    <property type="entry name" value="2_5_ligase"/>
    <property type="match status" value="1"/>
</dbReference>
<feature type="active site" description="Proton donor" evidence="2">
    <location>
        <position position="46"/>
    </location>
</feature>
<evidence type="ECO:0000313" key="4">
    <source>
        <dbReference type="EMBL" id="WOT05653.1"/>
    </source>
</evidence>
<reference evidence="4 5" key="1">
    <citation type="submission" date="2023-10" db="EMBL/GenBank/DDBJ databases">
        <title>Complete genome sequence of Shewanella sp. DAU334.</title>
        <authorList>
            <person name="Lee Y.-S."/>
            <person name="Jeong H.-R."/>
            <person name="Hwang E.-J."/>
            <person name="Choi Y.-L."/>
            <person name="Kim G.-D."/>
        </authorList>
    </citation>
    <scope>NUCLEOTIDE SEQUENCE [LARGE SCALE GENOMIC DNA]</scope>
    <source>
        <strain evidence="4 5">DAU334</strain>
    </source>
</reference>
<dbReference type="InterPro" id="IPR004175">
    <property type="entry name" value="RNA_CPDase"/>
</dbReference>
<accession>A0ABZ0JZP9</accession>
<organism evidence="4 5">
    <name type="scientific">Shewanella youngdeokensis</name>
    <dbReference type="NCBI Taxonomy" id="2999068"/>
    <lineage>
        <taxon>Bacteria</taxon>
        <taxon>Pseudomonadati</taxon>
        <taxon>Pseudomonadota</taxon>
        <taxon>Gammaproteobacteria</taxon>
        <taxon>Alteromonadales</taxon>
        <taxon>Shewanellaceae</taxon>
        <taxon>Shewanella</taxon>
    </lineage>
</organism>
<gene>
    <name evidence="4" type="primary">thpR</name>
    <name evidence="4" type="ORF">RGE70_02150</name>
</gene>
<name>A0ABZ0JZP9_9GAMM</name>
<protein>
    <recommendedName>
        <fullName evidence="2">RNA 2',3'-cyclic phosphodiesterase</fullName>
        <shortName evidence="2">RNA 2',3'-CPDase</shortName>
        <ecNumber evidence="2">3.1.4.58</ecNumber>
    </recommendedName>
</protein>
<evidence type="ECO:0000256" key="2">
    <source>
        <dbReference type="HAMAP-Rule" id="MF_01940"/>
    </source>
</evidence>
<dbReference type="EMBL" id="CP136522">
    <property type="protein sequence ID" value="WOT05653.1"/>
    <property type="molecule type" value="Genomic_DNA"/>
</dbReference>
<evidence type="ECO:0000256" key="1">
    <source>
        <dbReference type="ARBA" id="ARBA00022801"/>
    </source>
</evidence>
<dbReference type="Proteomes" id="UP001529491">
    <property type="component" value="Chromosome"/>
</dbReference>
<comment type="similarity">
    <text evidence="2">Belongs to the 2H phosphoesterase superfamily. ThpR family.</text>
</comment>
<feature type="short sequence motif" description="HXTX 1" evidence="2">
    <location>
        <begin position="46"/>
        <end position="49"/>
    </location>
</feature>
<comment type="catalytic activity">
    <reaction evidence="2">
        <text>a 3'-end 2',3'-cyclophospho-ribonucleotide-RNA + H2O = a 3'-end 2'-phospho-ribonucleotide-RNA + H(+)</text>
        <dbReference type="Rhea" id="RHEA:11828"/>
        <dbReference type="Rhea" id="RHEA-COMP:10464"/>
        <dbReference type="Rhea" id="RHEA-COMP:17353"/>
        <dbReference type="ChEBI" id="CHEBI:15377"/>
        <dbReference type="ChEBI" id="CHEBI:15378"/>
        <dbReference type="ChEBI" id="CHEBI:83064"/>
        <dbReference type="ChEBI" id="CHEBI:173113"/>
        <dbReference type="EC" id="3.1.4.58"/>
    </reaction>
</comment>
<keyword evidence="5" id="KW-1185">Reference proteome</keyword>
<dbReference type="SUPFAM" id="SSF55144">
    <property type="entry name" value="LigT-like"/>
    <property type="match status" value="1"/>
</dbReference>
<dbReference type="HAMAP" id="MF_01940">
    <property type="entry name" value="RNA_CPDase"/>
    <property type="match status" value="1"/>
</dbReference>
<feature type="active site" description="Proton acceptor" evidence="2">
    <location>
        <position position="128"/>
    </location>
</feature>